<dbReference type="RefSeq" id="WP_307324767.1">
    <property type="nucleotide sequence ID" value="NZ_JAUSUG010000006.1"/>
</dbReference>
<evidence type="ECO:0000313" key="1">
    <source>
        <dbReference type="EMBL" id="MDQ0254610.1"/>
    </source>
</evidence>
<protein>
    <submittedName>
        <fullName evidence="1">Uncharacterized protein (UPF0335 family)</fullName>
    </submittedName>
</protein>
<proteinExistence type="predicted"/>
<evidence type="ECO:0000313" key="2">
    <source>
        <dbReference type="Proteomes" id="UP001230005"/>
    </source>
</evidence>
<reference evidence="1 2" key="1">
    <citation type="submission" date="2023-07" db="EMBL/GenBank/DDBJ databases">
        <title>Genomic Encyclopedia of Type Strains, Phase IV (KMG-IV): sequencing the most valuable type-strain genomes for metagenomic binning, comparative biology and taxonomic classification.</title>
        <authorList>
            <person name="Goeker M."/>
        </authorList>
    </citation>
    <scope>NUCLEOTIDE SEQUENCE [LARGE SCALE GENOMIC DNA]</scope>
    <source>
        <strain evidence="1 2">DSM 9768</strain>
    </source>
</reference>
<keyword evidence="2" id="KW-1185">Reference proteome</keyword>
<dbReference type="Proteomes" id="UP001230005">
    <property type="component" value="Unassembled WGS sequence"/>
</dbReference>
<gene>
    <name evidence="1" type="ORF">J2S74_001989</name>
</gene>
<organism evidence="1 2">
    <name type="scientific">Evansella vedderi</name>
    <dbReference type="NCBI Taxonomy" id="38282"/>
    <lineage>
        <taxon>Bacteria</taxon>
        <taxon>Bacillati</taxon>
        <taxon>Bacillota</taxon>
        <taxon>Bacilli</taxon>
        <taxon>Bacillales</taxon>
        <taxon>Bacillaceae</taxon>
        <taxon>Evansella</taxon>
    </lineage>
</organism>
<dbReference type="EMBL" id="JAUSUG010000006">
    <property type="protein sequence ID" value="MDQ0254610.1"/>
    <property type="molecule type" value="Genomic_DNA"/>
</dbReference>
<name>A0ABT9ZTP2_9BACI</name>
<sequence length="172" mass="19869">MLNRIVYGGEVYYKVTDLAELFELSQYKIKKILKEQEIETTTLKGFGRSLFVIEKNVCAIEVNGEITIIKTEVKETKKKELSNDFKKTMKKTAKLGRYNKQATNVIPLKRKRNNESDQNIEALQKEHSKLIKQGSAIYFNFHTKGKESIAKEIVQRHLGKGGFLKKLMLMIL</sequence>
<comment type="caution">
    <text evidence="1">The sequence shown here is derived from an EMBL/GenBank/DDBJ whole genome shotgun (WGS) entry which is preliminary data.</text>
</comment>
<accession>A0ABT9ZTP2</accession>